<dbReference type="GeneID" id="25371803"/>
<dbReference type="RefSeq" id="XP_013340005.1">
    <property type="nucleotide sequence ID" value="XM_013484551.1"/>
</dbReference>
<keyword evidence="3" id="KW-1185">Reference proteome</keyword>
<dbReference type="InParanoid" id="A0A074Y185"/>
<evidence type="ECO:0000313" key="2">
    <source>
        <dbReference type="EMBL" id="KEQ91558.1"/>
    </source>
</evidence>
<sequence length="138" mass="15259">MNGTNQPSTPPPRQRVLPPRCIHPNSASPPPDPPPYTSNDSNSNNDPFVGPGGLESVNHLIVSARLPLLTATIAPMREEVELLRLLAAQNIDSRIREVIEGVAARIVFQLNRLESEAERLKADIFGPMPEARDDYYRD</sequence>
<dbReference type="AlphaFoldDB" id="A0A074Y185"/>
<name>A0A074Y185_AURSE</name>
<feature type="compositionally biased region" description="Pro residues" evidence="1">
    <location>
        <begin position="27"/>
        <end position="36"/>
    </location>
</feature>
<evidence type="ECO:0000256" key="1">
    <source>
        <dbReference type="SAM" id="MobiDB-lite"/>
    </source>
</evidence>
<evidence type="ECO:0000313" key="3">
    <source>
        <dbReference type="Proteomes" id="UP000030641"/>
    </source>
</evidence>
<gene>
    <name evidence="2" type="ORF">AUEXF2481DRAFT_8427</name>
</gene>
<dbReference type="Proteomes" id="UP000030641">
    <property type="component" value="Unassembled WGS sequence"/>
</dbReference>
<dbReference type="HOGENOM" id="CLU_1854870_0_0_1"/>
<accession>A0A074Y185</accession>
<protein>
    <submittedName>
        <fullName evidence="2">Uncharacterized protein</fullName>
    </submittedName>
</protein>
<feature type="region of interest" description="Disordered" evidence="1">
    <location>
        <begin position="1"/>
        <end position="53"/>
    </location>
</feature>
<feature type="compositionally biased region" description="Low complexity" evidence="1">
    <location>
        <begin position="37"/>
        <end position="47"/>
    </location>
</feature>
<organism evidence="2 3">
    <name type="scientific">Aureobasidium subglaciale (strain EXF-2481)</name>
    <name type="common">Aureobasidium pullulans var. subglaciale</name>
    <dbReference type="NCBI Taxonomy" id="1043005"/>
    <lineage>
        <taxon>Eukaryota</taxon>
        <taxon>Fungi</taxon>
        <taxon>Dikarya</taxon>
        <taxon>Ascomycota</taxon>
        <taxon>Pezizomycotina</taxon>
        <taxon>Dothideomycetes</taxon>
        <taxon>Dothideomycetidae</taxon>
        <taxon>Dothideales</taxon>
        <taxon>Saccotheciaceae</taxon>
        <taxon>Aureobasidium</taxon>
    </lineage>
</organism>
<dbReference type="EMBL" id="KL584777">
    <property type="protein sequence ID" value="KEQ91558.1"/>
    <property type="molecule type" value="Genomic_DNA"/>
</dbReference>
<proteinExistence type="predicted"/>
<reference evidence="2 3" key="1">
    <citation type="journal article" date="2014" name="BMC Genomics">
        <title>Genome sequencing of four Aureobasidium pullulans varieties: biotechnological potential, stress tolerance, and description of new species.</title>
        <authorList>
            <person name="Gostin Ar C."/>
            <person name="Ohm R.A."/>
            <person name="Kogej T."/>
            <person name="Sonjak S."/>
            <person name="Turk M."/>
            <person name="Zajc J."/>
            <person name="Zalar P."/>
            <person name="Grube M."/>
            <person name="Sun H."/>
            <person name="Han J."/>
            <person name="Sharma A."/>
            <person name="Chiniquy J."/>
            <person name="Ngan C.Y."/>
            <person name="Lipzen A."/>
            <person name="Barry K."/>
            <person name="Grigoriev I.V."/>
            <person name="Gunde-Cimerman N."/>
        </authorList>
    </citation>
    <scope>NUCLEOTIDE SEQUENCE [LARGE SCALE GENOMIC DNA]</scope>
    <source>
        <strain evidence="2 3">EXF-2481</strain>
    </source>
</reference>
<dbReference type="OrthoDB" id="10352757at2759"/>